<feature type="domain" description="CENP-V/GFA" evidence="5">
    <location>
        <begin position="5"/>
        <end position="110"/>
    </location>
</feature>
<name>Q3A4U7_SYNC1</name>
<evidence type="ECO:0000256" key="1">
    <source>
        <dbReference type="ARBA" id="ARBA00005495"/>
    </source>
</evidence>
<dbReference type="SUPFAM" id="SSF51316">
    <property type="entry name" value="Mss4-like"/>
    <property type="match status" value="1"/>
</dbReference>
<keyword evidence="4" id="KW-0456">Lyase</keyword>
<dbReference type="Gene3D" id="3.90.1590.10">
    <property type="entry name" value="glutathione-dependent formaldehyde- activating enzyme (gfa)"/>
    <property type="match status" value="1"/>
</dbReference>
<keyword evidence="3" id="KW-0862">Zinc</keyword>
<dbReference type="PANTHER" id="PTHR33337">
    <property type="entry name" value="GFA DOMAIN-CONTAINING PROTEIN"/>
    <property type="match status" value="1"/>
</dbReference>
<dbReference type="RefSeq" id="WP_011341087.1">
    <property type="nucleotide sequence ID" value="NC_007498.2"/>
</dbReference>
<dbReference type="OrthoDB" id="9805575at2"/>
<organism evidence="6 7">
    <name type="scientific">Syntrophotalea carbinolica (strain DSM 2380 / NBRC 103641 / GraBd1)</name>
    <name type="common">Pelobacter carbinolicus</name>
    <dbReference type="NCBI Taxonomy" id="338963"/>
    <lineage>
        <taxon>Bacteria</taxon>
        <taxon>Pseudomonadati</taxon>
        <taxon>Thermodesulfobacteriota</taxon>
        <taxon>Desulfuromonadia</taxon>
        <taxon>Desulfuromonadales</taxon>
        <taxon>Syntrophotaleaceae</taxon>
        <taxon>Syntrophotalea</taxon>
    </lineage>
</organism>
<evidence type="ECO:0000313" key="6">
    <source>
        <dbReference type="EMBL" id="ABA88610.1"/>
    </source>
</evidence>
<dbReference type="KEGG" id="pca:Pcar_1362"/>
<dbReference type="GO" id="GO:0046872">
    <property type="term" value="F:metal ion binding"/>
    <property type="evidence" value="ECO:0007669"/>
    <property type="project" value="UniProtKB-KW"/>
</dbReference>
<sequence length="137" mass="15169">MSDIFNGSCSCGLVKFTLNTAKHSTINCHCRTCRKLNGGAFSTYVAVAQDDFALSEGGDELSRYAVTDNVDKYFCRVCGTPIYNQNKKYPGLMIVPVGALDHPEDFKPTDNIFCESKLPWVPLQDETNDHSQGLPPR</sequence>
<evidence type="ECO:0000256" key="3">
    <source>
        <dbReference type="ARBA" id="ARBA00022833"/>
    </source>
</evidence>
<evidence type="ECO:0000259" key="5">
    <source>
        <dbReference type="PROSITE" id="PS51891"/>
    </source>
</evidence>
<reference evidence="7" key="1">
    <citation type="submission" date="2005-10" db="EMBL/GenBank/DDBJ databases">
        <title>Complete sequence of Pelobacter carbinolicus DSM 2380.</title>
        <authorList>
            <person name="Copeland A."/>
            <person name="Lucas S."/>
            <person name="Lapidus A."/>
            <person name="Barry K."/>
            <person name="Detter J.C."/>
            <person name="Glavina T."/>
            <person name="Hammon N."/>
            <person name="Israni S."/>
            <person name="Pitluck S."/>
            <person name="Chertkov O."/>
            <person name="Schmutz J."/>
            <person name="Larimer F."/>
            <person name="Land M."/>
            <person name="Kyrpides N."/>
            <person name="Ivanova N."/>
            <person name="Richardson P."/>
        </authorList>
    </citation>
    <scope>NUCLEOTIDE SEQUENCE [LARGE SCALE GENOMIC DNA]</scope>
    <source>
        <strain evidence="7">DSM 2380 / NBRC 103641 / GraBd1</strain>
    </source>
</reference>
<dbReference type="GO" id="GO:0016846">
    <property type="term" value="F:carbon-sulfur lyase activity"/>
    <property type="evidence" value="ECO:0007669"/>
    <property type="project" value="InterPro"/>
</dbReference>
<dbReference type="eggNOG" id="COG3791">
    <property type="taxonomic scope" value="Bacteria"/>
</dbReference>
<keyword evidence="7" id="KW-1185">Reference proteome</keyword>
<dbReference type="AlphaFoldDB" id="Q3A4U7"/>
<evidence type="ECO:0000256" key="4">
    <source>
        <dbReference type="ARBA" id="ARBA00023239"/>
    </source>
</evidence>
<reference evidence="6 7" key="2">
    <citation type="journal article" date="2012" name="BMC Genomics">
        <title>The genome of Pelobacter carbinolicus reveals surprising metabolic capabilities and physiological features.</title>
        <authorList>
            <person name="Aklujkar M."/>
            <person name="Haveman S.A."/>
            <person name="Didonato R.Jr."/>
            <person name="Chertkov O."/>
            <person name="Han C.S."/>
            <person name="Land M.L."/>
            <person name="Brown P."/>
            <person name="Lovley D.R."/>
        </authorList>
    </citation>
    <scope>NUCLEOTIDE SEQUENCE [LARGE SCALE GENOMIC DNA]</scope>
    <source>
        <strain evidence="7">DSM 2380 / NBRC 103641 / GraBd1</strain>
    </source>
</reference>
<dbReference type="InterPro" id="IPR006913">
    <property type="entry name" value="CENP-V/GFA"/>
</dbReference>
<keyword evidence="2" id="KW-0479">Metal-binding</keyword>
<proteinExistence type="inferred from homology"/>
<evidence type="ECO:0000256" key="2">
    <source>
        <dbReference type="ARBA" id="ARBA00022723"/>
    </source>
</evidence>
<protein>
    <submittedName>
        <fullName evidence="6">GFA family protein</fullName>
    </submittedName>
</protein>
<evidence type="ECO:0000313" key="7">
    <source>
        <dbReference type="Proteomes" id="UP000002534"/>
    </source>
</evidence>
<dbReference type="EMBL" id="CP000142">
    <property type="protein sequence ID" value="ABA88610.1"/>
    <property type="molecule type" value="Genomic_DNA"/>
</dbReference>
<dbReference type="HOGENOM" id="CLU_055491_4_2_7"/>
<dbReference type="PROSITE" id="PS51891">
    <property type="entry name" value="CENP_V_GFA"/>
    <property type="match status" value="1"/>
</dbReference>
<dbReference type="Pfam" id="PF04828">
    <property type="entry name" value="GFA"/>
    <property type="match status" value="1"/>
</dbReference>
<dbReference type="Proteomes" id="UP000002534">
    <property type="component" value="Chromosome"/>
</dbReference>
<gene>
    <name evidence="6" type="ordered locus">Pcar_1362</name>
</gene>
<dbReference type="PANTHER" id="PTHR33337:SF40">
    <property type="entry name" value="CENP-V_GFA DOMAIN-CONTAINING PROTEIN-RELATED"/>
    <property type="match status" value="1"/>
</dbReference>
<dbReference type="InterPro" id="IPR011057">
    <property type="entry name" value="Mss4-like_sf"/>
</dbReference>
<comment type="similarity">
    <text evidence="1">Belongs to the Gfa family.</text>
</comment>
<accession>Q3A4U7</accession>